<evidence type="ECO:0000259" key="1">
    <source>
        <dbReference type="PROSITE" id="PS50164"/>
    </source>
</evidence>
<dbReference type="InterPro" id="IPR000305">
    <property type="entry name" value="GIY-YIG_endonuc"/>
</dbReference>
<gene>
    <name evidence="2" type="ORF">HY473_02085</name>
</gene>
<comment type="caution">
    <text evidence="2">The sequence shown here is derived from an EMBL/GenBank/DDBJ whole genome shotgun (WGS) entry which is preliminary data.</text>
</comment>
<organism evidence="2 3">
    <name type="scientific">Candidatus Sungiibacteriota bacterium</name>
    <dbReference type="NCBI Taxonomy" id="2750080"/>
    <lineage>
        <taxon>Bacteria</taxon>
        <taxon>Candidatus Sungiibacteriota</taxon>
    </lineage>
</organism>
<dbReference type="EMBL" id="JACQMI010000013">
    <property type="protein sequence ID" value="MBI4132849.1"/>
    <property type="molecule type" value="Genomic_DNA"/>
</dbReference>
<dbReference type="SUPFAM" id="SSF82771">
    <property type="entry name" value="GIY-YIG endonuclease"/>
    <property type="match status" value="1"/>
</dbReference>
<dbReference type="PROSITE" id="PS50164">
    <property type="entry name" value="GIY_YIG"/>
    <property type="match status" value="1"/>
</dbReference>
<evidence type="ECO:0000313" key="2">
    <source>
        <dbReference type="EMBL" id="MBI4132849.1"/>
    </source>
</evidence>
<accession>A0A932YZ50</accession>
<protein>
    <submittedName>
        <fullName evidence="2">GIY-YIG nuclease family protein</fullName>
    </submittedName>
</protein>
<feature type="domain" description="GIY-YIG" evidence="1">
    <location>
        <begin position="1"/>
        <end position="36"/>
    </location>
</feature>
<name>A0A932YZ50_9BACT</name>
<dbReference type="InterPro" id="IPR035901">
    <property type="entry name" value="GIY-YIG_endonuc_sf"/>
</dbReference>
<dbReference type="AlphaFoldDB" id="A0A932YZ50"/>
<sequence length="36" mass="4407">MYFVYVLQSLRDGKRYVGFTTNLEQMLLEHNRRSKL</sequence>
<dbReference type="Proteomes" id="UP000756703">
    <property type="component" value="Unassembled WGS sequence"/>
</dbReference>
<proteinExistence type="predicted"/>
<evidence type="ECO:0000313" key="3">
    <source>
        <dbReference type="Proteomes" id="UP000756703"/>
    </source>
</evidence>
<dbReference type="Pfam" id="PF01541">
    <property type="entry name" value="GIY-YIG"/>
    <property type="match status" value="1"/>
</dbReference>
<dbReference type="Gene3D" id="3.40.1440.10">
    <property type="entry name" value="GIY-YIG endonuclease"/>
    <property type="match status" value="1"/>
</dbReference>
<reference evidence="2" key="1">
    <citation type="submission" date="2020-07" db="EMBL/GenBank/DDBJ databases">
        <title>Huge and variable diversity of episymbiotic CPR bacteria and DPANN archaea in groundwater ecosystems.</title>
        <authorList>
            <person name="He C.Y."/>
            <person name="Keren R."/>
            <person name="Whittaker M."/>
            <person name="Farag I.F."/>
            <person name="Doudna J."/>
            <person name="Cate J.H.D."/>
            <person name="Banfield J.F."/>
        </authorList>
    </citation>
    <scope>NUCLEOTIDE SEQUENCE</scope>
    <source>
        <strain evidence="2">NC_groundwater_1225_Ag_S-0.1um_56_177</strain>
    </source>
</reference>